<reference evidence="3" key="2">
    <citation type="submission" date="2020-05" db="UniProtKB">
        <authorList>
            <consortium name="EnsemblMetazoa"/>
        </authorList>
    </citation>
    <scope>IDENTIFICATION</scope>
    <source>
        <strain evidence="3">wikel</strain>
    </source>
</reference>
<evidence type="ECO:0000313" key="2">
    <source>
        <dbReference type="EMBL" id="EEC10157.1"/>
    </source>
</evidence>
<dbReference type="InParanoid" id="B7PU85"/>
<proteinExistence type="predicted"/>
<evidence type="ECO:0000313" key="4">
    <source>
        <dbReference type="Proteomes" id="UP000001555"/>
    </source>
</evidence>
<dbReference type="HOGENOM" id="CLU_2348987_0_0_1"/>
<reference evidence="2 4" key="1">
    <citation type="submission" date="2008-03" db="EMBL/GenBank/DDBJ databases">
        <title>Annotation of Ixodes scapularis.</title>
        <authorList>
            <consortium name="Ixodes scapularis Genome Project Consortium"/>
            <person name="Caler E."/>
            <person name="Hannick L.I."/>
            <person name="Bidwell S."/>
            <person name="Joardar V."/>
            <person name="Thiagarajan M."/>
            <person name="Amedeo P."/>
            <person name="Galinsky K.J."/>
            <person name="Schobel S."/>
            <person name="Inman J."/>
            <person name="Hostetler J."/>
            <person name="Miller J."/>
            <person name="Hammond M."/>
            <person name="Megy K."/>
            <person name="Lawson D."/>
            <person name="Kodira C."/>
            <person name="Sutton G."/>
            <person name="Meyer J."/>
            <person name="Hill C.A."/>
            <person name="Birren B."/>
            <person name="Nene V."/>
            <person name="Collins F."/>
            <person name="Alarcon-Chaidez F."/>
            <person name="Wikel S."/>
            <person name="Strausberg R."/>
        </authorList>
    </citation>
    <scope>NUCLEOTIDE SEQUENCE [LARGE SCALE GENOMIC DNA]</scope>
    <source>
        <strain evidence="4">Wikel</strain>
        <strain evidence="2">Wikel colony</strain>
    </source>
</reference>
<accession>B7PU85</accession>
<organism>
    <name type="scientific">Ixodes scapularis</name>
    <name type="common">Black-legged tick</name>
    <name type="synonym">Deer tick</name>
    <dbReference type="NCBI Taxonomy" id="6945"/>
    <lineage>
        <taxon>Eukaryota</taxon>
        <taxon>Metazoa</taxon>
        <taxon>Ecdysozoa</taxon>
        <taxon>Arthropoda</taxon>
        <taxon>Chelicerata</taxon>
        <taxon>Arachnida</taxon>
        <taxon>Acari</taxon>
        <taxon>Parasitiformes</taxon>
        <taxon>Ixodida</taxon>
        <taxon>Ixodoidea</taxon>
        <taxon>Ixodidae</taxon>
        <taxon>Ixodinae</taxon>
        <taxon>Ixodes</taxon>
    </lineage>
</organism>
<gene>
    <name evidence="2" type="ORF">IscW_ISCW019750</name>
</gene>
<dbReference type="VEuPathDB" id="VectorBase:ISCW019750"/>
<keyword evidence="1" id="KW-0472">Membrane</keyword>
<protein>
    <submittedName>
        <fullName evidence="2 3">Uncharacterized protein</fullName>
    </submittedName>
</protein>
<feature type="transmembrane region" description="Helical" evidence="1">
    <location>
        <begin position="40"/>
        <end position="60"/>
    </location>
</feature>
<evidence type="ECO:0000256" key="1">
    <source>
        <dbReference type="SAM" id="Phobius"/>
    </source>
</evidence>
<dbReference type="VEuPathDB" id="VectorBase:ISCI019750"/>
<dbReference type="EMBL" id="DS791271">
    <property type="protein sequence ID" value="EEC10157.1"/>
    <property type="molecule type" value="Genomic_DNA"/>
</dbReference>
<dbReference type="EnsemblMetazoa" id="ISCW019750-RA">
    <property type="protein sequence ID" value="ISCW019750-PA"/>
    <property type="gene ID" value="ISCW019750"/>
</dbReference>
<dbReference type="AlphaFoldDB" id="B7PU85"/>
<sequence>MVQVRITGFPRRHRGILQRRARPPRHPRPTSARVKQPSRVVLICLPKNLVFFFYMALLFVRSCGNDRYIVSPYAGPWRTLRGVPTNPALCPSMDWLR</sequence>
<name>B7PU85_IXOSC</name>
<dbReference type="PaxDb" id="6945-B7PU85"/>
<evidence type="ECO:0000313" key="3">
    <source>
        <dbReference type="EnsemblMetazoa" id="ISCW019750-PA"/>
    </source>
</evidence>
<dbReference type="Proteomes" id="UP000001555">
    <property type="component" value="Unassembled WGS sequence"/>
</dbReference>
<dbReference type="EMBL" id="ABJB010501237">
    <property type="status" value="NOT_ANNOTATED_CDS"/>
    <property type="molecule type" value="Genomic_DNA"/>
</dbReference>
<keyword evidence="1" id="KW-1133">Transmembrane helix</keyword>
<keyword evidence="4" id="KW-1185">Reference proteome</keyword>
<keyword evidence="1" id="KW-0812">Transmembrane</keyword>